<feature type="non-terminal residue" evidence="1">
    <location>
        <position position="1"/>
    </location>
</feature>
<gene>
    <name evidence="1" type="ORF">PVAP13_3KG242327</name>
</gene>
<accession>A0A8T0V5J0</accession>
<dbReference type="EMBL" id="CM029041">
    <property type="protein sequence ID" value="KAG2628766.1"/>
    <property type="molecule type" value="Genomic_DNA"/>
</dbReference>
<evidence type="ECO:0000313" key="2">
    <source>
        <dbReference type="Proteomes" id="UP000823388"/>
    </source>
</evidence>
<feature type="non-terminal residue" evidence="1">
    <location>
        <position position="110"/>
    </location>
</feature>
<name>A0A8T0V5J0_PANVG</name>
<organism evidence="1 2">
    <name type="scientific">Panicum virgatum</name>
    <name type="common">Blackwell switchgrass</name>
    <dbReference type="NCBI Taxonomy" id="38727"/>
    <lineage>
        <taxon>Eukaryota</taxon>
        <taxon>Viridiplantae</taxon>
        <taxon>Streptophyta</taxon>
        <taxon>Embryophyta</taxon>
        <taxon>Tracheophyta</taxon>
        <taxon>Spermatophyta</taxon>
        <taxon>Magnoliopsida</taxon>
        <taxon>Liliopsida</taxon>
        <taxon>Poales</taxon>
        <taxon>Poaceae</taxon>
        <taxon>PACMAD clade</taxon>
        <taxon>Panicoideae</taxon>
        <taxon>Panicodae</taxon>
        <taxon>Paniceae</taxon>
        <taxon>Panicinae</taxon>
        <taxon>Panicum</taxon>
        <taxon>Panicum sect. Hiantes</taxon>
    </lineage>
</organism>
<protein>
    <submittedName>
        <fullName evidence="1">Uncharacterized protein</fullName>
    </submittedName>
</protein>
<reference evidence="1" key="1">
    <citation type="submission" date="2020-05" db="EMBL/GenBank/DDBJ databases">
        <title>WGS assembly of Panicum virgatum.</title>
        <authorList>
            <person name="Lovell J.T."/>
            <person name="Jenkins J."/>
            <person name="Shu S."/>
            <person name="Juenger T.E."/>
            <person name="Schmutz J."/>
        </authorList>
    </citation>
    <scope>NUCLEOTIDE SEQUENCE</scope>
    <source>
        <strain evidence="1">AP13</strain>
    </source>
</reference>
<evidence type="ECO:0000313" key="1">
    <source>
        <dbReference type="EMBL" id="KAG2628766.1"/>
    </source>
</evidence>
<comment type="caution">
    <text evidence="1">The sequence shown here is derived from an EMBL/GenBank/DDBJ whole genome shotgun (WGS) entry which is preliminary data.</text>
</comment>
<proteinExistence type="predicted"/>
<keyword evidence="2" id="KW-1185">Reference proteome</keyword>
<sequence>EETLDHLLISYVFSWQMWFNLLQGLGLQALAPGLDDKVFDNWWDNLSHRLSGQVQKGVNSLVILGAWNLWNHRNRCVFDGAIPNLNSLLSATREDLHQWAMAGARGVSFI</sequence>
<dbReference type="Proteomes" id="UP000823388">
    <property type="component" value="Chromosome 3K"/>
</dbReference>
<dbReference type="AlphaFoldDB" id="A0A8T0V5J0"/>